<dbReference type="AlphaFoldDB" id="A0A382G4T2"/>
<gene>
    <name evidence="1" type="ORF">METZ01_LOCUS222427</name>
</gene>
<dbReference type="EMBL" id="UINC01053267">
    <property type="protein sequence ID" value="SVB69573.1"/>
    <property type="molecule type" value="Genomic_DNA"/>
</dbReference>
<organism evidence="1">
    <name type="scientific">marine metagenome</name>
    <dbReference type="NCBI Taxonomy" id="408172"/>
    <lineage>
        <taxon>unclassified sequences</taxon>
        <taxon>metagenomes</taxon>
        <taxon>ecological metagenomes</taxon>
    </lineage>
</organism>
<sequence length="54" mass="6598">MPGENKIFNYISNRIVDIFDVLILIKKEVQMYKKFRSEKELNKEEIRNHEISKK</sequence>
<accession>A0A382G4T2</accession>
<reference evidence="1" key="1">
    <citation type="submission" date="2018-05" db="EMBL/GenBank/DDBJ databases">
        <authorList>
            <person name="Lanie J.A."/>
            <person name="Ng W.-L."/>
            <person name="Kazmierczak K.M."/>
            <person name="Andrzejewski T.M."/>
            <person name="Davidsen T.M."/>
            <person name="Wayne K.J."/>
            <person name="Tettelin H."/>
            <person name="Glass J.I."/>
            <person name="Rusch D."/>
            <person name="Podicherti R."/>
            <person name="Tsui H.-C.T."/>
            <person name="Winkler M.E."/>
        </authorList>
    </citation>
    <scope>NUCLEOTIDE SEQUENCE</scope>
</reference>
<proteinExistence type="predicted"/>
<name>A0A382G4T2_9ZZZZ</name>
<protein>
    <submittedName>
        <fullName evidence="1">Uncharacterized protein</fullName>
    </submittedName>
</protein>
<evidence type="ECO:0000313" key="1">
    <source>
        <dbReference type="EMBL" id="SVB69573.1"/>
    </source>
</evidence>